<dbReference type="PANTHER" id="PTHR21666:SF268">
    <property type="entry name" value="PEPTIDASE M23 DOMAIN-CONTAINING PROTEIN"/>
    <property type="match status" value="1"/>
</dbReference>
<dbReference type="PANTHER" id="PTHR21666">
    <property type="entry name" value="PEPTIDASE-RELATED"/>
    <property type="match status" value="1"/>
</dbReference>
<protein>
    <recommendedName>
        <fullName evidence="2">M23ase beta-sheet core domain-containing protein</fullName>
    </recommendedName>
</protein>
<dbReference type="SUPFAM" id="SSF51261">
    <property type="entry name" value="Duplicated hybrid motif"/>
    <property type="match status" value="1"/>
</dbReference>
<evidence type="ECO:0000313" key="3">
    <source>
        <dbReference type="EMBL" id="VAW07803.1"/>
    </source>
</evidence>
<dbReference type="GO" id="GO:0004222">
    <property type="term" value="F:metalloendopeptidase activity"/>
    <property type="evidence" value="ECO:0007669"/>
    <property type="project" value="TreeGrafter"/>
</dbReference>
<dbReference type="Gene3D" id="2.70.70.10">
    <property type="entry name" value="Glucose Permease (Domain IIA)"/>
    <property type="match status" value="1"/>
</dbReference>
<name>A0A3B0SUW6_9ZZZZ</name>
<dbReference type="Pfam" id="PF01551">
    <property type="entry name" value="Peptidase_M23"/>
    <property type="match status" value="1"/>
</dbReference>
<keyword evidence="1" id="KW-0175">Coiled coil</keyword>
<feature type="domain" description="M23ase beta-sheet core" evidence="2">
    <location>
        <begin position="265"/>
        <end position="360"/>
    </location>
</feature>
<dbReference type="EMBL" id="UOEI01000548">
    <property type="protein sequence ID" value="VAW07803.1"/>
    <property type="molecule type" value="Genomic_DNA"/>
</dbReference>
<feature type="coiled-coil region" evidence="1">
    <location>
        <begin position="146"/>
        <end position="198"/>
    </location>
</feature>
<dbReference type="Gene3D" id="6.10.250.3150">
    <property type="match status" value="1"/>
</dbReference>
<proteinExistence type="predicted"/>
<organism evidence="3">
    <name type="scientific">hydrothermal vent metagenome</name>
    <dbReference type="NCBI Taxonomy" id="652676"/>
    <lineage>
        <taxon>unclassified sequences</taxon>
        <taxon>metagenomes</taxon>
        <taxon>ecological metagenomes</taxon>
    </lineage>
</organism>
<evidence type="ECO:0000256" key="1">
    <source>
        <dbReference type="SAM" id="Coils"/>
    </source>
</evidence>
<evidence type="ECO:0000259" key="2">
    <source>
        <dbReference type="Pfam" id="PF01551"/>
    </source>
</evidence>
<dbReference type="InterPro" id="IPR011055">
    <property type="entry name" value="Dup_hybrid_motif"/>
</dbReference>
<gene>
    <name evidence="3" type="ORF">MNBD_ACTINO01-1579</name>
</gene>
<dbReference type="InterPro" id="IPR016047">
    <property type="entry name" value="M23ase_b-sheet_dom"/>
</dbReference>
<dbReference type="InterPro" id="IPR050570">
    <property type="entry name" value="Cell_wall_metabolism_enzyme"/>
</dbReference>
<dbReference type="CDD" id="cd12797">
    <property type="entry name" value="M23_peptidase"/>
    <property type="match status" value="1"/>
</dbReference>
<accession>A0A3B0SUW6</accession>
<reference evidence="3" key="1">
    <citation type="submission" date="2018-06" db="EMBL/GenBank/DDBJ databases">
        <authorList>
            <person name="Zhirakovskaya E."/>
        </authorList>
    </citation>
    <scope>NUCLEOTIDE SEQUENCE</scope>
</reference>
<sequence length="368" mass="39522">MMYPRIFRSLLPLLLLALVAGAAIPASAQTKGKVEKAKTAEEQAFAALREADAELATGLEDLERIQGQIYNLEWRIDKLSDAIVEYGDNVDTLEERARNLVYEAYTGGGRNMVTAAFSANDIQELITSQALYDEATTRDLSQLDQLAAVNRQMDRLTAELTDKETEVQALRVEQESVVAHLQEDRAKADKLHDEAKKKYAAAYAKYKAELARQAAAAAAARAAKAARASGGAAGVPAATKGVNCPLPGGSYFIDTWGYPRSGGRTHKGTDMLAGFGAKLVAMRSGTVRLNYHPLGGRQVYVYGDDGITYYYAHLSSYPGGLSNGSRVSQGQVVGYVGSTGNATTNVLHLGMIVGGRYVNPYPTVRAAC</sequence>
<dbReference type="AlphaFoldDB" id="A0A3B0SUW6"/>